<dbReference type="InterPro" id="IPR008969">
    <property type="entry name" value="CarboxyPept-like_regulatory"/>
</dbReference>
<dbReference type="AlphaFoldDB" id="A0A2T9X5Z8"/>
<name>A0A2T9X5Z8_9CREN</name>
<comment type="caution">
    <text evidence="2">The sequence shown here is derived from an EMBL/GenBank/DDBJ whole genome shotgun (WGS) entry which is preliminary data.</text>
</comment>
<evidence type="ECO:0000256" key="1">
    <source>
        <dbReference type="SAM" id="Phobius"/>
    </source>
</evidence>
<feature type="transmembrane region" description="Helical" evidence="1">
    <location>
        <begin position="318"/>
        <end position="340"/>
    </location>
</feature>
<sequence>MRPFIYDFKKTFLRLTSISLLFLFILSGVGIAFETFHLMHITPARYENLNVEGYVCLSGNKVSVYGIAFNNNGKPISSALVCVLSSGNVVASTRTSANGFFNLTVNYSPYLSLLVKYNGLERNVDISRIVGELQNNVNSQVVSVTTYPNIFIFSNMSCFYSLNVCWYGIQVSIMCKDNLVIFSSKNVNISMELVHSSGIVGNKSVVLKQINLYLKKFTPVYATIEIPQGVTCVVLEPINSSPNIQQIGLNNFKYIKGTAIYCDTMNNFLTLLHIFMLFLPYTMIYLAYISFSRPRSIGEMEFILARPITKRKIFISRFFSNALIAVLSSVLIVLAPAITFNAITGLHIPLQVIFLLVLIPMSLLLTYLSITYMYSSIIKSSGTVQGLGIFTLLFLEVILPLIGISTSTYETLMQYITPASISRYIYSLIEGCNVRINVGLEITSTLLWIIIPAIISYLEFKIRDV</sequence>
<organism evidence="2 3">
    <name type="scientific">Acidianus hospitalis</name>
    <dbReference type="NCBI Taxonomy" id="563177"/>
    <lineage>
        <taxon>Archaea</taxon>
        <taxon>Thermoproteota</taxon>
        <taxon>Thermoprotei</taxon>
        <taxon>Sulfolobales</taxon>
        <taxon>Sulfolobaceae</taxon>
        <taxon>Acidianus</taxon>
    </lineage>
</organism>
<evidence type="ECO:0000313" key="3">
    <source>
        <dbReference type="Proteomes" id="UP000245638"/>
    </source>
</evidence>
<accession>A0A2T9X5Z8</accession>
<proteinExistence type="predicted"/>
<dbReference type="Proteomes" id="UP000245638">
    <property type="component" value="Unassembled WGS sequence"/>
</dbReference>
<feature type="transmembrane region" description="Helical" evidence="1">
    <location>
        <begin position="352"/>
        <end position="374"/>
    </location>
</feature>
<reference evidence="2 3" key="1">
    <citation type="journal article" date="2015" name="Appl. Environ. Microbiol.">
        <title>Nanoarchaeota, Their Sulfolobales Host, and Nanoarchaeota Virus Distribution across Yellowstone National Park Hot Springs.</title>
        <authorList>
            <person name="Munson-McGee J.H."/>
            <person name="Field E.K."/>
            <person name="Bateson M."/>
            <person name="Rooney C."/>
            <person name="Stepanauskas R."/>
            <person name="Young M.J."/>
        </authorList>
    </citation>
    <scope>NUCLEOTIDE SEQUENCE [LARGE SCALE GENOMIC DNA]</scope>
    <source>
        <strain evidence="2">SCGC AC-742_N10</strain>
    </source>
</reference>
<feature type="transmembrane region" description="Helical" evidence="1">
    <location>
        <begin position="268"/>
        <end position="291"/>
    </location>
</feature>
<feature type="transmembrane region" description="Helical" evidence="1">
    <location>
        <begin position="386"/>
        <end position="405"/>
    </location>
</feature>
<keyword evidence="1" id="KW-1133">Transmembrane helix</keyword>
<evidence type="ECO:0008006" key="4">
    <source>
        <dbReference type="Google" id="ProtNLM"/>
    </source>
</evidence>
<dbReference type="Pfam" id="PF12679">
    <property type="entry name" value="ABC2_membrane_2"/>
    <property type="match status" value="1"/>
</dbReference>
<dbReference type="GO" id="GO:0140359">
    <property type="term" value="F:ABC-type transporter activity"/>
    <property type="evidence" value="ECO:0007669"/>
    <property type="project" value="InterPro"/>
</dbReference>
<keyword evidence="1" id="KW-0812">Transmembrane</keyword>
<evidence type="ECO:0000313" key="2">
    <source>
        <dbReference type="EMBL" id="PVU75509.1"/>
    </source>
</evidence>
<protein>
    <recommendedName>
        <fullName evidence="4">ABC transporter permease</fullName>
    </recommendedName>
</protein>
<keyword evidence="1" id="KW-0472">Membrane</keyword>
<dbReference type="SUPFAM" id="SSF49464">
    <property type="entry name" value="Carboxypeptidase regulatory domain-like"/>
    <property type="match status" value="1"/>
</dbReference>
<gene>
    <name evidence="2" type="ORF">DDW13_04880</name>
</gene>
<feature type="transmembrane region" description="Helical" evidence="1">
    <location>
        <begin position="442"/>
        <end position="460"/>
    </location>
</feature>
<dbReference type="GO" id="GO:0005886">
    <property type="term" value="C:plasma membrane"/>
    <property type="evidence" value="ECO:0007669"/>
    <property type="project" value="UniProtKB-SubCell"/>
</dbReference>
<dbReference type="EMBL" id="QEFD01000140">
    <property type="protein sequence ID" value="PVU75509.1"/>
    <property type="molecule type" value="Genomic_DNA"/>
</dbReference>